<reference evidence="1 2" key="1">
    <citation type="submission" date="2024-04" db="EMBL/GenBank/DDBJ databases">
        <title>Tritrichomonas musculus Genome.</title>
        <authorList>
            <person name="Alves-Ferreira E."/>
            <person name="Grigg M."/>
            <person name="Lorenzi H."/>
            <person name="Galac M."/>
        </authorList>
    </citation>
    <scope>NUCLEOTIDE SEQUENCE [LARGE SCALE GENOMIC DNA]</scope>
    <source>
        <strain evidence="1 2">EAF2021</strain>
    </source>
</reference>
<organism evidence="1 2">
    <name type="scientific">Tritrichomonas musculus</name>
    <dbReference type="NCBI Taxonomy" id="1915356"/>
    <lineage>
        <taxon>Eukaryota</taxon>
        <taxon>Metamonada</taxon>
        <taxon>Parabasalia</taxon>
        <taxon>Tritrichomonadida</taxon>
        <taxon>Tritrichomonadidae</taxon>
        <taxon>Tritrichomonas</taxon>
    </lineage>
</organism>
<name>A0ABR2KPU2_9EUKA</name>
<keyword evidence="2" id="KW-1185">Reference proteome</keyword>
<evidence type="ECO:0000313" key="2">
    <source>
        <dbReference type="Proteomes" id="UP001470230"/>
    </source>
</evidence>
<accession>A0ABR2KPU2</accession>
<proteinExistence type="predicted"/>
<dbReference type="Proteomes" id="UP001470230">
    <property type="component" value="Unassembled WGS sequence"/>
</dbReference>
<protein>
    <submittedName>
        <fullName evidence="1">Uncharacterized protein</fullName>
    </submittedName>
</protein>
<evidence type="ECO:0000313" key="1">
    <source>
        <dbReference type="EMBL" id="KAK8893023.1"/>
    </source>
</evidence>
<sequence>MSNKRILLFLIEEQILAVDEYFAKQITKPKYLSRKYPQYFAPEIAPFMNEKWFPKDEIWDDEDENESDNGIIEKIKKKLSDDFYELHKIGENESYFYKLIREDLVEDFITYVNKINIKLNATINPSIYEANSFLFKKQDNISFIEYAVFFGSIQIFIFFEK</sequence>
<comment type="caution">
    <text evidence="1">The sequence shown here is derived from an EMBL/GenBank/DDBJ whole genome shotgun (WGS) entry which is preliminary data.</text>
</comment>
<dbReference type="EMBL" id="JAPFFF010000004">
    <property type="protein sequence ID" value="KAK8893023.1"/>
    <property type="molecule type" value="Genomic_DNA"/>
</dbReference>
<gene>
    <name evidence="1" type="ORF">M9Y10_030280</name>
</gene>